<evidence type="ECO:0000259" key="5">
    <source>
        <dbReference type="Pfam" id="PF05678"/>
    </source>
</evidence>
<feature type="region of interest" description="Disordered" evidence="4">
    <location>
        <begin position="156"/>
        <end position="187"/>
    </location>
</feature>
<sequence>MASNSTTTYGSEPTTPNTTFVQADPSTFRSVVQQLTGASNDPSAPKLPLTLPSRLSSAQPHRPTTATAKKPIFKLHERRSSNNLQLNIGVSDMFHNNHYIVMNNVTLGGSNRGEMVNLIPSPVSPLEFLARGSPRTPKSPQQEEEQRVVVEKGFYLHPTTPKPSNTTPQLLPLFPLHSPKSNHNSSS</sequence>
<comment type="subcellular location">
    <subcellularLocation>
        <location evidence="1">Nucleus</location>
    </subcellularLocation>
</comment>
<keyword evidence="2" id="KW-0597">Phosphoprotein</keyword>
<dbReference type="Pfam" id="PF05678">
    <property type="entry name" value="VQ"/>
    <property type="match status" value="1"/>
</dbReference>
<dbReference type="PANTHER" id="PTHR33402:SF19">
    <property type="entry name" value="VQ MOTIF-CONTAINING PROTEIN 11"/>
    <property type="match status" value="1"/>
</dbReference>
<dbReference type="PANTHER" id="PTHR33402">
    <property type="entry name" value="VQ MOTIF-CONTAINING PROTEIN 11-LIKE"/>
    <property type="match status" value="1"/>
</dbReference>
<dbReference type="GO" id="GO:0005634">
    <property type="term" value="C:nucleus"/>
    <property type="evidence" value="ECO:0007669"/>
    <property type="project" value="UniProtKB-SubCell"/>
</dbReference>
<evidence type="ECO:0000256" key="3">
    <source>
        <dbReference type="ARBA" id="ARBA00023242"/>
    </source>
</evidence>
<comment type="caution">
    <text evidence="6">The sequence shown here is derived from an EMBL/GenBank/DDBJ whole genome shotgun (WGS) entry which is preliminary data.</text>
</comment>
<name>A0AAV1YMT4_LUPLU</name>
<evidence type="ECO:0000256" key="4">
    <source>
        <dbReference type="SAM" id="MobiDB-lite"/>
    </source>
</evidence>
<dbReference type="InterPro" id="IPR008889">
    <property type="entry name" value="VQ"/>
</dbReference>
<proteinExistence type="predicted"/>
<gene>
    <name evidence="6" type="ORF">LLUT_LOCUS36329</name>
</gene>
<dbReference type="AlphaFoldDB" id="A0AAV1YMT4"/>
<reference evidence="6 7" key="1">
    <citation type="submission" date="2024-03" db="EMBL/GenBank/DDBJ databases">
        <authorList>
            <person name="Martinez-Hernandez J."/>
        </authorList>
    </citation>
    <scope>NUCLEOTIDE SEQUENCE [LARGE SCALE GENOMIC DNA]</scope>
</reference>
<accession>A0AAV1YMT4</accession>
<feature type="region of interest" description="Disordered" evidence="4">
    <location>
        <begin position="1"/>
        <end position="22"/>
    </location>
</feature>
<evidence type="ECO:0000256" key="2">
    <source>
        <dbReference type="ARBA" id="ARBA00022553"/>
    </source>
</evidence>
<keyword evidence="7" id="KW-1185">Reference proteome</keyword>
<evidence type="ECO:0000313" key="7">
    <source>
        <dbReference type="Proteomes" id="UP001497480"/>
    </source>
</evidence>
<evidence type="ECO:0000313" key="6">
    <source>
        <dbReference type="EMBL" id="CAL0335269.1"/>
    </source>
</evidence>
<feature type="domain" description="VQ" evidence="5">
    <location>
        <begin position="15"/>
        <end position="40"/>
    </location>
</feature>
<dbReference type="EMBL" id="CAXHTB010000026">
    <property type="protein sequence ID" value="CAL0335269.1"/>
    <property type="molecule type" value="Genomic_DNA"/>
</dbReference>
<protein>
    <recommendedName>
        <fullName evidence="5">VQ domain-containing protein</fullName>
    </recommendedName>
</protein>
<feature type="region of interest" description="Disordered" evidence="4">
    <location>
        <begin position="37"/>
        <end position="71"/>
    </location>
</feature>
<dbReference type="Proteomes" id="UP001497480">
    <property type="component" value="Unassembled WGS sequence"/>
</dbReference>
<dbReference type="InterPro" id="IPR039611">
    <property type="entry name" value="VQ_4/11/13/19/31/33"/>
</dbReference>
<organism evidence="6 7">
    <name type="scientific">Lupinus luteus</name>
    <name type="common">European yellow lupine</name>
    <dbReference type="NCBI Taxonomy" id="3873"/>
    <lineage>
        <taxon>Eukaryota</taxon>
        <taxon>Viridiplantae</taxon>
        <taxon>Streptophyta</taxon>
        <taxon>Embryophyta</taxon>
        <taxon>Tracheophyta</taxon>
        <taxon>Spermatophyta</taxon>
        <taxon>Magnoliopsida</taxon>
        <taxon>eudicotyledons</taxon>
        <taxon>Gunneridae</taxon>
        <taxon>Pentapetalae</taxon>
        <taxon>rosids</taxon>
        <taxon>fabids</taxon>
        <taxon>Fabales</taxon>
        <taxon>Fabaceae</taxon>
        <taxon>Papilionoideae</taxon>
        <taxon>50 kb inversion clade</taxon>
        <taxon>genistoids sensu lato</taxon>
        <taxon>core genistoids</taxon>
        <taxon>Genisteae</taxon>
        <taxon>Lupinus</taxon>
    </lineage>
</organism>
<evidence type="ECO:0000256" key="1">
    <source>
        <dbReference type="ARBA" id="ARBA00004123"/>
    </source>
</evidence>
<keyword evidence="3" id="KW-0539">Nucleus</keyword>
<feature type="compositionally biased region" description="Polar residues" evidence="4">
    <location>
        <begin position="53"/>
        <end position="67"/>
    </location>
</feature>